<evidence type="ECO:0000313" key="3">
    <source>
        <dbReference type="Proteomes" id="UP000041254"/>
    </source>
</evidence>
<sequence length="289" mass="32451">MTDDDMWCCTWRSSTSAAVSWKALAPLHRELFPKFAAAEKGGRGLHLLSFKDLCHTELKGCTRSGGAVLQSGGKAAASQWDGEAAPLIDLTPLPRRSLAAFRSPHSVRRRRPPSSPLSAAHSDEYDGGEDDSSRWPPNDRAEDLTFSNYRQRLKPPNLNVPIEKDPGKEGLLNVRFSERSIRGKRVREYNMLPFDLLEKILNNPPQMRYVGRYRLHPLTTPGDILVQEDGSSYRVEHVTHHYDYSGGAYKLVKKTLRVQSKGRYEKEKMLRRMFHNANDAAGGAGGAHK</sequence>
<dbReference type="InParanoid" id="A0A0G4EXB5"/>
<protein>
    <submittedName>
        <fullName evidence="2">Uncharacterized protein</fullName>
    </submittedName>
</protein>
<name>A0A0G4EXB5_VITBC</name>
<proteinExistence type="predicted"/>
<dbReference type="AlphaFoldDB" id="A0A0G4EXB5"/>
<dbReference type="EMBL" id="CDMY01000334">
    <property type="protein sequence ID" value="CEM02735.1"/>
    <property type="molecule type" value="Genomic_DNA"/>
</dbReference>
<keyword evidence="3" id="KW-1185">Reference proteome</keyword>
<dbReference type="VEuPathDB" id="CryptoDB:Vbra_20973"/>
<evidence type="ECO:0000256" key="1">
    <source>
        <dbReference type="SAM" id="MobiDB-lite"/>
    </source>
</evidence>
<evidence type="ECO:0000313" key="2">
    <source>
        <dbReference type="EMBL" id="CEM02735.1"/>
    </source>
</evidence>
<feature type="region of interest" description="Disordered" evidence="1">
    <location>
        <begin position="101"/>
        <end position="150"/>
    </location>
</feature>
<dbReference type="Proteomes" id="UP000041254">
    <property type="component" value="Unassembled WGS sequence"/>
</dbReference>
<feature type="compositionally biased region" description="Basic and acidic residues" evidence="1">
    <location>
        <begin position="131"/>
        <end position="143"/>
    </location>
</feature>
<reference evidence="2 3" key="1">
    <citation type="submission" date="2014-11" db="EMBL/GenBank/DDBJ databases">
        <authorList>
            <person name="Zhu J."/>
            <person name="Qi W."/>
            <person name="Song R."/>
        </authorList>
    </citation>
    <scope>NUCLEOTIDE SEQUENCE [LARGE SCALE GENOMIC DNA]</scope>
</reference>
<organism evidence="2 3">
    <name type="scientific">Vitrella brassicaformis (strain CCMP3155)</name>
    <dbReference type="NCBI Taxonomy" id="1169540"/>
    <lineage>
        <taxon>Eukaryota</taxon>
        <taxon>Sar</taxon>
        <taxon>Alveolata</taxon>
        <taxon>Colpodellida</taxon>
        <taxon>Vitrellaceae</taxon>
        <taxon>Vitrella</taxon>
    </lineage>
</organism>
<gene>
    <name evidence="2" type="ORF">Vbra_20973</name>
</gene>
<accession>A0A0G4EXB5</accession>